<protein>
    <submittedName>
        <fullName evidence="1">Uncharacterized protein</fullName>
    </submittedName>
</protein>
<keyword evidence="2" id="KW-1185">Reference proteome</keyword>
<dbReference type="VEuPathDB" id="TrichDB:TVAGG3_1024610"/>
<gene>
    <name evidence="1" type="ORF">TVAG_079270</name>
</gene>
<dbReference type="InterPro" id="IPR011989">
    <property type="entry name" value="ARM-like"/>
</dbReference>
<accession>A2EF59</accession>
<dbReference type="Gene3D" id="1.25.10.10">
    <property type="entry name" value="Leucine-rich Repeat Variant"/>
    <property type="match status" value="1"/>
</dbReference>
<dbReference type="Proteomes" id="UP000001542">
    <property type="component" value="Unassembled WGS sequence"/>
</dbReference>
<reference evidence="1" key="2">
    <citation type="journal article" date="2007" name="Science">
        <title>Draft genome sequence of the sexually transmitted pathogen Trichomonas vaginalis.</title>
        <authorList>
            <person name="Carlton J.M."/>
            <person name="Hirt R.P."/>
            <person name="Silva J.C."/>
            <person name="Delcher A.L."/>
            <person name="Schatz M."/>
            <person name="Zhao Q."/>
            <person name="Wortman J.R."/>
            <person name="Bidwell S.L."/>
            <person name="Alsmark U.C.M."/>
            <person name="Besteiro S."/>
            <person name="Sicheritz-Ponten T."/>
            <person name="Noel C.J."/>
            <person name="Dacks J.B."/>
            <person name="Foster P.G."/>
            <person name="Simillion C."/>
            <person name="Van de Peer Y."/>
            <person name="Miranda-Saavedra D."/>
            <person name="Barton G.J."/>
            <person name="Westrop G.D."/>
            <person name="Mueller S."/>
            <person name="Dessi D."/>
            <person name="Fiori P.L."/>
            <person name="Ren Q."/>
            <person name="Paulsen I."/>
            <person name="Zhang H."/>
            <person name="Bastida-Corcuera F.D."/>
            <person name="Simoes-Barbosa A."/>
            <person name="Brown M.T."/>
            <person name="Hayes R.D."/>
            <person name="Mukherjee M."/>
            <person name="Okumura C.Y."/>
            <person name="Schneider R."/>
            <person name="Smith A.J."/>
            <person name="Vanacova S."/>
            <person name="Villalvazo M."/>
            <person name="Haas B.J."/>
            <person name="Pertea M."/>
            <person name="Feldblyum T.V."/>
            <person name="Utterback T.R."/>
            <person name="Shu C.L."/>
            <person name="Osoegawa K."/>
            <person name="de Jong P.J."/>
            <person name="Hrdy I."/>
            <person name="Horvathova L."/>
            <person name="Zubacova Z."/>
            <person name="Dolezal P."/>
            <person name="Malik S.B."/>
            <person name="Logsdon J.M. Jr."/>
            <person name="Henze K."/>
            <person name="Gupta A."/>
            <person name="Wang C.C."/>
            <person name="Dunne R.L."/>
            <person name="Upcroft J.A."/>
            <person name="Upcroft P."/>
            <person name="White O."/>
            <person name="Salzberg S.L."/>
            <person name="Tang P."/>
            <person name="Chiu C.-H."/>
            <person name="Lee Y.-S."/>
            <person name="Embley T.M."/>
            <person name="Coombs G.H."/>
            <person name="Mottram J.C."/>
            <person name="Tachezy J."/>
            <person name="Fraser-Liggett C.M."/>
            <person name="Johnson P.J."/>
        </authorList>
    </citation>
    <scope>NUCLEOTIDE SEQUENCE [LARGE SCALE GENOMIC DNA]</scope>
    <source>
        <strain evidence="1">G3</strain>
    </source>
</reference>
<evidence type="ECO:0000313" key="1">
    <source>
        <dbReference type="EMBL" id="EAY08669.1"/>
    </source>
</evidence>
<dbReference type="SUPFAM" id="SSF48371">
    <property type="entry name" value="ARM repeat"/>
    <property type="match status" value="1"/>
</dbReference>
<evidence type="ECO:0000313" key="2">
    <source>
        <dbReference type="Proteomes" id="UP000001542"/>
    </source>
</evidence>
<name>A2EF59_TRIV3</name>
<reference evidence="1" key="1">
    <citation type="submission" date="2006-10" db="EMBL/GenBank/DDBJ databases">
        <authorList>
            <person name="Amadeo P."/>
            <person name="Zhao Q."/>
            <person name="Wortman J."/>
            <person name="Fraser-Liggett C."/>
            <person name="Carlton J."/>
        </authorList>
    </citation>
    <scope>NUCLEOTIDE SEQUENCE</scope>
    <source>
        <strain evidence="1">G3</strain>
    </source>
</reference>
<dbReference type="EMBL" id="DS113373">
    <property type="protein sequence ID" value="EAY08669.1"/>
    <property type="molecule type" value="Genomic_DNA"/>
</dbReference>
<dbReference type="InParanoid" id="A2EF59"/>
<proteinExistence type="predicted"/>
<organism evidence="1 2">
    <name type="scientific">Trichomonas vaginalis (strain ATCC PRA-98 / G3)</name>
    <dbReference type="NCBI Taxonomy" id="412133"/>
    <lineage>
        <taxon>Eukaryota</taxon>
        <taxon>Metamonada</taxon>
        <taxon>Parabasalia</taxon>
        <taxon>Trichomonadida</taxon>
        <taxon>Trichomonadidae</taxon>
        <taxon>Trichomonas</taxon>
    </lineage>
</organism>
<sequence length="870" mass="101722">MKYLLPEEINQQILNLDVNLLQNSEVPLELKIYIIGVFQKHVFNTSFNNSLSEKWSNLSQIMTEFVHIQDDEHIRLGAMFFTTIAMFSSEDELLSQIIQYFHELTIEISIEARCEIMKLYLEFSRIEDHADLLEPLPEMLQVLSENNFVDVIGHYFKIDPNLPNETKVNILKICLDKLTEENFSRGSFILSLISGSITHVQCIQDYIFENLSEILEFLMGLISDSNKFELLSEDIRYLINSIYSIAIENNQDEDFVAQLKSIVESKDNAIITSFLIAFIPLYKEDTSLIEICLQCIASDDPYIQNNGIVALTRYAKSYKRFISEQYYPIIFQTLFQSFIQTENYDIAKLMYMLIKQSGVTDYTQDFLDLYNQTENIYFLLSMETSTNDMNDSEFRDYIELILQSMLKDINQKLVETALSSLVFSLSKRDISENEEILGMLNQFAERVFEDFDFMIIFNDFPDFLRLCCIPAEKVPELIDHVISKSPTPDIIFYDGNINDSEDYISFNYKNRSAYISKVDLRIYQKVLNSLSSILEVYKECLDNEAYFKIYEYCFGLFHEYNYTLSKMYELVYMCLSEIFTQNRAIETAEIYIPRLVEVDCSLDDFAETRVNLLIALSNIDELYDNPETMRNFFELLKHDISQLLNLKYGYLKAKLSTTEAEEDCECKYFYDYMTILGKLLETDLAEECLEYSASEGIVFPPENVTFRSFNVLTVTFWSHVCSHFENYFNLVPQLVNYTTQCIREGLTQEKIAYINCLTIVILAHNIETIVPRYLNLFIDMAIKDSEFADTVLPCASLIINHFYSARIVNKYMKYLLELFDEFTICNEFRDLVLRISEDLPNNPELKINSEKLVQVQNYFASQESEEEDGE</sequence>
<dbReference type="InterPro" id="IPR016024">
    <property type="entry name" value="ARM-type_fold"/>
</dbReference>
<dbReference type="AlphaFoldDB" id="A2EF59"/>
<dbReference type="VEuPathDB" id="TrichDB:TVAG_079270"/>